<dbReference type="SMART" id="SM00422">
    <property type="entry name" value="HTH_MERR"/>
    <property type="match status" value="1"/>
</dbReference>
<dbReference type="RefSeq" id="WP_146845629.1">
    <property type="nucleotide sequence ID" value="NZ_BJWH01000006.1"/>
</dbReference>
<organism evidence="3 4">
    <name type="scientific">Cellulomonas terrae</name>
    <dbReference type="NCBI Taxonomy" id="311234"/>
    <lineage>
        <taxon>Bacteria</taxon>
        <taxon>Bacillati</taxon>
        <taxon>Actinomycetota</taxon>
        <taxon>Actinomycetes</taxon>
        <taxon>Micrococcales</taxon>
        <taxon>Cellulomonadaceae</taxon>
        <taxon>Cellulomonas</taxon>
    </lineage>
</organism>
<dbReference type="EMBL" id="BJWH01000006">
    <property type="protein sequence ID" value="GEL98088.1"/>
    <property type="molecule type" value="Genomic_DNA"/>
</dbReference>
<dbReference type="AlphaFoldDB" id="A0A511JJA0"/>
<dbReference type="InterPro" id="IPR011256">
    <property type="entry name" value="Reg_factor_effector_dom_sf"/>
</dbReference>
<comment type="caution">
    <text evidence="3">The sequence shown here is derived from an EMBL/GenBank/DDBJ whole genome shotgun (WGS) entry which is preliminary data.</text>
</comment>
<name>A0A511JJA0_9CELL</name>
<dbReference type="InterPro" id="IPR000551">
    <property type="entry name" value="MerR-type_HTH_dom"/>
</dbReference>
<dbReference type="PANTHER" id="PTHR30204">
    <property type="entry name" value="REDOX-CYCLING DRUG-SENSING TRANSCRIPTIONAL ACTIVATOR SOXR"/>
    <property type="match status" value="1"/>
</dbReference>
<dbReference type="OrthoDB" id="7849865at2"/>
<evidence type="ECO:0000313" key="4">
    <source>
        <dbReference type="Proteomes" id="UP000321049"/>
    </source>
</evidence>
<evidence type="ECO:0000313" key="3">
    <source>
        <dbReference type="EMBL" id="GEL98088.1"/>
    </source>
</evidence>
<dbReference type="InterPro" id="IPR047057">
    <property type="entry name" value="MerR_fam"/>
</dbReference>
<protein>
    <submittedName>
        <fullName evidence="3">MerR family transcriptional regulator</fullName>
    </submittedName>
</protein>
<evidence type="ECO:0000256" key="1">
    <source>
        <dbReference type="ARBA" id="ARBA00023125"/>
    </source>
</evidence>
<sequence>MADGEVTIGEFARRSGLSLKALRLYDARGLLEPVRVDPASGYRYYDPEQLGRARTISLLRRLEMPLGAIADVLAAPAGQASAIRSWWDGRRRELVDRGPELDLVLQTLGEPAGPAHPGQFGVDDVVVHEVAARTVATVRRHVVQEDLMAAFASDVLELRAFLDASGASYGTEFWVLFHGAVGHDGDGPVETCVPYEGAVVPAGTVVLRQEPAHTMAFVPVTAADCRYPQIIGAYVALETWFTTGDRRAAGPSREIYPVPWSDEGVVAHVAQPVA</sequence>
<dbReference type="CDD" id="cd01107">
    <property type="entry name" value="HTH_BmrR"/>
    <property type="match status" value="1"/>
</dbReference>
<keyword evidence="1" id="KW-0238">DNA-binding</keyword>
<dbReference type="InterPro" id="IPR009061">
    <property type="entry name" value="DNA-bd_dom_put_sf"/>
</dbReference>
<reference evidence="3 4" key="1">
    <citation type="submission" date="2019-07" db="EMBL/GenBank/DDBJ databases">
        <title>Whole genome shotgun sequence of Cellulomonas terrae NBRC 100819.</title>
        <authorList>
            <person name="Hosoyama A."/>
            <person name="Uohara A."/>
            <person name="Ohji S."/>
            <person name="Ichikawa N."/>
        </authorList>
    </citation>
    <scope>NUCLEOTIDE SEQUENCE [LARGE SCALE GENOMIC DNA]</scope>
    <source>
        <strain evidence="3 4">NBRC 100819</strain>
    </source>
</reference>
<gene>
    <name evidence="3" type="ORF">CTE05_16350</name>
</gene>
<dbReference type="PROSITE" id="PS00552">
    <property type="entry name" value="HTH_MERR_1"/>
    <property type="match status" value="1"/>
</dbReference>
<dbReference type="Gene3D" id="3.20.80.10">
    <property type="entry name" value="Regulatory factor, effector binding domain"/>
    <property type="match status" value="1"/>
</dbReference>
<dbReference type="PROSITE" id="PS50937">
    <property type="entry name" value="HTH_MERR_2"/>
    <property type="match status" value="1"/>
</dbReference>
<accession>A0A511JJA0</accession>
<feature type="domain" description="HTH merR-type" evidence="2">
    <location>
        <begin position="7"/>
        <end position="75"/>
    </location>
</feature>
<proteinExistence type="predicted"/>
<dbReference type="SUPFAM" id="SSF46955">
    <property type="entry name" value="Putative DNA-binding domain"/>
    <property type="match status" value="1"/>
</dbReference>
<keyword evidence="4" id="KW-1185">Reference proteome</keyword>
<dbReference type="Proteomes" id="UP000321049">
    <property type="component" value="Unassembled WGS sequence"/>
</dbReference>
<dbReference type="Gene3D" id="1.10.1660.10">
    <property type="match status" value="1"/>
</dbReference>
<dbReference type="Pfam" id="PF13411">
    <property type="entry name" value="MerR_1"/>
    <property type="match status" value="1"/>
</dbReference>
<dbReference type="PANTHER" id="PTHR30204:SF97">
    <property type="entry name" value="MERR FAMILY REGULATORY PROTEIN"/>
    <property type="match status" value="1"/>
</dbReference>
<dbReference type="GO" id="GO:0003677">
    <property type="term" value="F:DNA binding"/>
    <property type="evidence" value="ECO:0007669"/>
    <property type="project" value="UniProtKB-KW"/>
</dbReference>
<evidence type="ECO:0000259" key="2">
    <source>
        <dbReference type="PROSITE" id="PS50937"/>
    </source>
</evidence>
<dbReference type="GO" id="GO:0003700">
    <property type="term" value="F:DNA-binding transcription factor activity"/>
    <property type="evidence" value="ECO:0007669"/>
    <property type="project" value="InterPro"/>
</dbReference>